<evidence type="ECO:0000313" key="3">
    <source>
        <dbReference type="Proteomes" id="UP000326950"/>
    </source>
</evidence>
<keyword evidence="3" id="KW-1185">Reference proteome</keyword>
<accession>A0A5N6UJ93</accession>
<evidence type="ECO:0000313" key="2">
    <source>
        <dbReference type="EMBL" id="KAE8158727.1"/>
    </source>
</evidence>
<keyword evidence="1" id="KW-0812">Transmembrane</keyword>
<keyword evidence="1" id="KW-1133">Transmembrane helix</keyword>
<dbReference type="EMBL" id="ML738689">
    <property type="protein sequence ID" value="KAE8158727.1"/>
    <property type="molecule type" value="Genomic_DNA"/>
</dbReference>
<keyword evidence="1" id="KW-0472">Membrane</keyword>
<protein>
    <submittedName>
        <fullName evidence="2">Uncharacterized protein</fullName>
    </submittedName>
</protein>
<dbReference type="Proteomes" id="UP000326950">
    <property type="component" value="Unassembled WGS sequence"/>
</dbReference>
<name>A0A5N6UJ93_ASPTM</name>
<feature type="transmembrane region" description="Helical" evidence="1">
    <location>
        <begin position="36"/>
        <end position="55"/>
    </location>
</feature>
<reference evidence="2 3" key="1">
    <citation type="submission" date="2019-04" db="EMBL/GenBank/DDBJ databases">
        <title>Friends and foes A comparative genomics study of 23 Aspergillus species from section Flavi.</title>
        <authorList>
            <consortium name="DOE Joint Genome Institute"/>
            <person name="Kjaerbolling I."/>
            <person name="Vesth T."/>
            <person name="Frisvad J.C."/>
            <person name="Nybo J.L."/>
            <person name="Theobald S."/>
            <person name="Kildgaard S."/>
            <person name="Isbrandt T."/>
            <person name="Kuo A."/>
            <person name="Sato A."/>
            <person name="Lyhne E.K."/>
            <person name="Kogle M.E."/>
            <person name="Wiebenga A."/>
            <person name="Kun R.S."/>
            <person name="Lubbers R.J."/>
            <person name="Makela M.R."/>
            <person name="Barry K."/>
            <person name="Chovatia M."/>
            <person name="Clum A."/>
            <person name="Daum C."/>
            <person name="Haridas S."/>
            <person name="He G."/>
            <person name="LaButti K."/>
            <person name="Lipzen A."/>
            <person name="Mondo S."/>
            <person name="Riley R."/>
            <person name="Salamov A."/>
            <person name="Simmons B.A."/>
            <person name="Magnuson J.K."/>
            <person name="Henrissat B."/>
            <person name="Mortensen U.H."/>
            <person name="Larsen T.O."/>
            <person name="Devries R.P."/>
            <person name="Grigoriev I.V."/>
            <person name="Machida M."/>
            <person name="Baker S.E."/>
            <person name="Andersen M.R."/>
        </authorList>
    </citation>
    <scope>NUCLEOTIDE SEQUENCE [LARGE SCALE GENOMIC DNA]</scope>
    <source>
        <strain evidence="2 3">CBS 117626</strain>
    </source>
</reference>
<organism evidence="2 3">
    <name type="scientific">Aspergillus tamarii</name>
    <dbReference type="NCBI Taxonomy" id="41984"/>
    <lineage>
        <taxon>Eukaryota</taxon>
        <taxon>Fungi</taxon>
        <taxon>Dikarya</taxon>
        <taxon>Ascomycota</taxon>
        <taxon>Pezizomycotina</taxon>
        <taxon>Eurotiomycetes</taxon>
        <taxon>Eurotiomycetidae</taxon>
        <taxon>Eurotiales</taxon>
        <taxon>Aspergillaceae</taxon>
        <taxon>Aspergillus</taxon>
        <taxon>Aspergillus subgen. Circumdati</taxon>
    </lineage>
</organism>
<evidence type="ECO:0000256" key="1">
    <source>
        <dbReference type="SAM" id="Phobius"/>
    </source>
</evidence>
<proteinExistence type="predicted"/>
<dbReference type="AlphaFoldDB" id="A0A5N6UJ93"/>
<sequence length="61" mass="6884">MLLGISRKSIHPTKTHLSITRLIRSIVYHQSFGSDLLLSFFIPAILTPTSLILFLNCETNN</sequence>
<gene>
    <name evidence="2" type="ORF">BDV40DRAFT_275220</name>
</gene>